<dbReference type="SUPFAM" id="SSF158472">
    <property type="entry name" value="HAMP domain-like"/>
    <property type="match status" value="1"/>
</dbReference>
<keyword evidence="15" id="KW-1185">Reference proteome</keyword>
<feature type="transmembrane region" description="Helical" evidence="11">
    <location>
        <begin position="12"/>
        <end position="32"/>
    </location>
</feature>
<dbReference type="FunFam" id="3.30.565.10:FF:000006">
    <property type="entry name" value="Sensor histidine kinase WalK"/>
    <property type="match status" value="1"/>
</dbReference>
<evidence type="ECO:0000256" key="4">
    <source>
        <dbReference type="ARBA" id="ARBA00022553"/>
    </source>
</evidence>
<reference evidence="14 15" key="1">
    <citation type="submission" date="2011-08" db="EMBL/GenBank/DDBJ databases">
        <title>The Genome Sequence of Clostridium hathewayi WAL-18680.</title>
        <authorList>
            <consortium name="The Broad Institute Genome Sequencing Platform"/>
            <person name="Earl A."/>
            <person name="Ward D."/>
            <person name="Feldgarden M."/>
            <person name="Gevers D."/>
            <person name="Finegold S.M."/>
            <person name="Summanen P.H."/>
            <person name="Molitoris D.R."/>
            <person name="Song M."/>
            <person name="Daigneault M."/>
            <person name="Allen-Vercoe E."/>
            <person name="Young S.K."/>
            <person name="Zeng Q."/>
            <person name="Gargeya S."/>
            <person name="Fitzgerald M."/>
            <person name="Haas B."/>
            <person name="Abouelleil A."/>
            <person name="Alvarado L."/>
            <person name="Arachchi H.M."/>
            <person name="Berlin A."/>
            <person name="Brown A."/>
            <person name="Chapman S.B."/>
            <person name="Chen Z."/>
            <person name="Dunbar C."/>
            <person name="Freedman E."/>
            <person name="Gearin G."/>
            <person name="Gellesch M."/>
            <person name="Goldberg J."/>
            <person name="Griggs A."/>
            <person name="Gujja S."/>
            <person name="Heiman D."/>
            <person name="Howarth C."/>
            <person name="Larson L."/>
            <person name="Lui A."/>
            <person name="MacDonald P.J.P."/>
            <person name="Montmayeur A."/>
            <person name="Murphy C."/>
            <person name="Neiman D."/>
            <person name="Pearson M."/>
            <person name="Priest M."/>
            <person name="Roberts A."/>
            <person name="Saif S."/>
            <person name="Shea T."/>
            <person name="Shenoy N."/>
            <person name="Sisk P."/>
            <person name="Stolte C."/>
            <person name="Sykes S."/>
            <person name="Wortman J."/>
            <person name="Nusbaum C."/>
            <person name="Birren B."/>
        </authorList>
    </citation>
    <scope>NUCLEOTIDE SEQUENCE [LARGE SCALE GENOMIC DNA]</scope>
    <source>
        <strain evidence="14 15">WAL-18680</strain>
    </source>
</reference>
<evidence type="ECO:0000259" key="13">
    <source>
        <dbReference type="PROSITE" id="PS50885"/>
    </source>
</evidence>
<dbReference type="AlphaFoldDB" id="G5ID76"/>
<dbReference type="HOGENOM" id="CLU_000445_89_3_9"/>
<protein>
    <recommendedName>
        <fullName evidence="3">histidine kinase</fullName>
        <ecNumber evidence="3">2.7.13.3</ecNumber>
    </recommendedName>
</protein>
<dbReference type="InterPro" id="IPR003660">
    <property type="entry name" value="HAMP_dom"/>
</dbReference>
<evidence type="ECO:0000256" key="11">
    <source>
        <dbReference type="SAM" id="Phobius"/>
    </source>
</evidence>
<dbReference type="Pfam" id="PF00512">
    <property type="entry name" value="HisKA"/>
    <property type="match status" value="1"/>
</dbReference>
<evidence type="ECO:0000256" key="7">
    <source>
        <dbReference type="ARBA" id="ARBA00022777"/>
    </source>
</evidence>
<evidence type="ECO:0000256" key="8">
    <source>
        <dbReference type="ARBA" id="ARBA00022989"/>
    </source>
</evidence>
<dbReference type="InterPro" id="IPR050428">
    <property type="entry name" value="TCS_sensor_his_kinase"/>
</dbReference>
<dbReference type="EC" id="2.7.13.3" evidence="3"/>
<dbReference type="SMART" id="SM00304">
    <property type="entry name" value="HAMP"/>
    <property type="match status" value="1"/>
</dbReference>
<name>G5ID76_9FIRM</name>
<keyword evidence="9" id="KW-0902">Two-component regulatory system</keyword>
<dbReference type="InterPro" id="IPR003594">
    <property type="entry name" value="HATPase_dom"/>
</dbReference>
<dbReference type="CDD" id="cd00075">
    <property type="entry name" value="HATPase"/>
    <property type="match status" value="1"/>
</dbReference>
<dbReference type="InterPro" id="IPR005467">
    <property type="entry name" value="His_kinase_dom"/>
</dbReference>
<evidence type="ECO:0000259" key="12">
    <source>
        <dbReference type="PROSITE" id="PS50109"/>
    </source>
</evidence>
<dbReference type="SMART" id="SM00388">
    <property type="entry name" value="HisKA"/>
    <property type="match status" value="1"/>
</dbReference>
<organism evidence="14 15">
    <name type="scientific">Hungatella hathewayi WAL-18680</name>
    <dbReference type="NCBI Taxonomy" id="742737"/>
    <lineage>
        <taxon>Bacteria</taxon>
        <taxon>Bacillati</taxon>
        <taxon>Bacillota</taxon>
        <taxon>Clostridia</taxon>
        <taxon>Lachnospirales</taxon>
        <taxon>Lachnospiraceae</taxon>
        <taxon>Hungatella</taxon>
    </lineage>
</organism>
<keyword evidence="7" id="KW-0418">Kinase</keyword>
<gene>
    <name evidence="14" type="ORF">HMPREF9473_01455</name>
</gene>
<dbReference type="CDD" id="cd00082">
    <property type="entry name" value="HisKA"/>
    <property type="match status" value="1"/>
</dbReference>
<evidence type="ECO:0000313" key="15">
    <source>
        <dbReference type="Proteomes" id="UP000005384"/>
    </source>
</evidence>
<evidence type="ECO:0000256" key="3">
    <source>
        <dbReference type="ARBA" id="ARBA00012438"/>
    </source>
</evidence>
<dbReference type="EMBL" id="ADLN01000014">
    <property type="protein sequence ID" value="EHI60646.1"/>
    <property type="molecule type" value="Genomic_DNA"/>
</dbReference>
<dbReference type="PROSITE" id="PS50885">
    <property type="entry name" value="HAMP"/>
    <property type="match status" value="1"/>
</dbReference>
<dbReference type="PANTHER" id="PTHR45436">
    <property type="entry name" value="SENSOR HISTIDINE KINASE YKOH"/>
    <property type="match status" value="1"/>
</dbReference>
<keyword evidence="5" id="KW-0808">Transferase</keyword>
<dbReference type="PANTHER" id="PTHR45436:SF5">
    <property type="entry name" value="SENSOR HISTIDINE KINASE TRCS"/>
    <property type="match status" value="1"/>
</dbReference>
<dbReference type="CDD" id="cd06225">
    <property type="entry name" value="HAMP"/>
    <property type="match status" value="1"/>
</dbReference>
<evidence type="ECO:0000256" key="5">
    <source>
        <dbReference type="ARBA" id="ARBA00022679"/>
    </source>
</evidence>
<evidence type="ECO:0000256" key="1">
    <source>
        <dbReference type="ARBA" id="ARBA00000085"/>
    </source>
</evidence>
<dbReference type="OrthoDB" id="9786919at2"/>
<dbReference type="PATRIC" id="fig|742737.3.peg.1469"/>
<dbReference type="RefSeq" id="WP_006779439.1">
    <property type="nucleotide sequence ID" value="NZ_CP040506.1"/>
</dbReference>
<keyword evidence="4" id="KW-0597">Phosphoprotein</keyword>
<dbReference type="PRINTS" id="PR00344">
    <property type="entry name" value="BCTRLSENSOR"/>
</dbReference>
<dbReference type="Pfam" id="PF00672">
    <property type="entry name" value="HAMP"/>
    <property type="match status" value="1"/>
</dbReference>
<dbReference type="GO" id="GO:0005886">
    <property type="term" value="C:plasma membrane"/>
    <property type="evidence" value="ECO:0007669"/>
    <property type="project" value="TreeGrafter"/>
</dbReference>
<dbReference type="PROSITE" id="PS50109">
    <property type="entry name" value="HIS_KIN"/>
    <property type="match status" value="1"/>
</dbReference>
<dbReference type="SMART" id="SM00387">
    <property type="entry name" value="HATPase_c"/>
    <property type="match status" value="1"/>
</dbReference>
<evidence type="ECO:0000256" key="6">
    <source>
        <dbReference type="ARBA" id="ARBA00022692"/>
    </source>
</evidence>
<proteinExistence type="predicted"/>
<dbReference type="Gene3D" id="6.10.340.10">
    <property type="match status" value="1"/>
</dbReference>
<evidence type="ECO:0000256" key="2">
    <source>
        <dbReference type="ARBA" id="ARBA00004370"/>
    </source>
</evidence>
<feature type="transmembrane region" description="Helical" evidence="11">
    <location>
        <begin position="99"/>
        <end position="117"/>
    </location>
</feature>
<dbReference type="Proteomes" id="UP000005384">
    <property type="component" value="Unassembled WGS sequence"/>
</dbReference>
<dbReference type="SUPFAM" id="SSF47384">
    <property type="entry name" value="Homodimeric domain of signal transducing histidine kinase"/>
    <property type="match status" value="1"/>
</dbReference>
<keyword evidence="8 11" id="KW-1133">Transmembrane helix</keyword>
<feature type="domain" description="HAMP" evidence="13">
    <location>
        <begin position="118"/>
        <end position="171"/>
    </location>
</feature>
<dbReference type="InterPro" id="IPR036097">
    <property type="entry name" value="HisK_dim/P_sf"/>
</dbReference>
<comment type="caution">
    <text evidence="14">The sequence shown here is derived from an EMBL/GenBank/DDBJ whole genome shotgun (WGS) entry which is preliminary data.</text>
</comment>
<dbReference type="SUPFAM" id="SSF55874">
    <property type="entry name" value="ATPase domain of HSP90 chaperone/DNA topoisomerase II/histidine kinase"/>
    <property type="match status" value="1"/>
</dbReference>
<dbReference type="Gene3D" id="3.30.565.10">
    <property type="entry name" value="Histidine kinase-like ATPase, C-terminal domain"/>
    <property type="match status" value="1"/>
</dbReference>
<evidence type="ECO:0000256" key="9">
    <source>
        <dbReference type="ARBA" id="ARBA00023012"/>
    </source>
</evidence>
<dbReference type="Gene3D" id="1.10.287.130">
    <property type="match status" value="1"/>
</dbReference>
<dbReference type="InterPro" id="IPR036890">
    <property type="entry name" value="HATPase_C_sf"/>
</dbReference>
<evidence type="ECO:0000256" key="10">
    <source>
        <dbReference type="ARBA" id="ARBA00023136"/>
    </source>
</evidence>
<dbReference type="InterPro" id="IPR003661">
    <property type="entry name" value="HisK_dim/P_dom"/>
</dbReference>
<dbReference type="Pfam" id="PF02518">
    <property type="entry name" value="HATPase_c"/>
    <property type="match status" value="1"/>
</dbReference>
<keyword evidence="6 11" id="KW-0812">Transmembrane</keyword>
<keyword evidence="10 11" id="KW-0472">Membrane</keyword>
<sequence>MLRKISIRVRLTIYIIVLLTCVCVLLTGLSIYNANQSFVVPFLVSEVDGKERSAEEQPLDVEGGQAPGIVFQADDVPGQDGPGTIIITQKKKDFNMSSLWIMAAVILGGGLSTYFLLGRALEPLQRLSVEIGEMTERELSQRIEGYPAQDEIGSLAESFNRMLARLDKAFSEQKRFSSDAAHELKTPLAVIKTNLDVLRLDDAPDVEEYEKTLGVVERQTNRMMKLVDGLFAMTSQRGYELDENVDFDRMFGDIIAELEPRICEKNLEVVLQPGGLRTMGNVVMLTRAFSNLVENAVKYHVENGRIVIRTESDGVWDTITVADNGIGIPPEKLEWIFKPFYRADESRSQTEGAGLGLAIVSEIIAGHGGSISAKSGNGETVFTVLLPVR</sequence>
<comment type="subcellular location">
    <subcellularLocation>
        <location evidence="2">Membrane</location>
    </subcellularLocation>
</comment>
<evidence type="ECO:0000313" key="14">
    <source>
        <dbReference type="EMBL" id="EHI60646.1"/>
    </source>
</evidence>
<comment type="catalytic activity">
    <reaction evidence="1">
        <text>ATP + protein L-histidine = ADP + protein N-phospho-L-histidine.</text>
        <dbReference type="EC" id="2.7.13.3"/>
    </reaction>
</comment>
<dbReference type="GO" id="GO:0000155">
    <property type="term" value="F:phosphorelay sensor kinase activity"/>
    <property type="evidence" value="ECO:0007669"/>
    <property type="project" value="InterPro"/>
</dbReference>
<feature type="domain" description="Histidine kinase" evidence="12">
    <location>
        <begin position="179"/>
        <end position="389"/>
    </location>
</feature>
<accession>G5ID76</accession>
<dbReference type="InterPro" id="IPR004358">
    <property type="entry name" value="Sig_transdc_His_kin-like_C"/>
</dbReference>